<keyword evidence="1" id="KW-0472">Membrane</keyword>
<keyword evidence="1" id="KW-1133">Transmembrane helix</keyword>
<evidence type="ECO:0000313" key="3">
    <source>
        <dbReference type="Proteomes" id="UP001283361"/>
    </source>
</evidence>
<protein>
    <submittedName>
        <fullName evidence="2">Uncharacterized protein</fullName>
    </submittedName>
</protein>
<feature type="transmembrane region" description="Helical" evidence="1">
    <location>
        <begin position="71"/>
        <end position="93"/>
    </location>
</feature>
<evidence type="ECO:0000256" key="1">
    <source>
        <dbReference type="SAM" id="Phobius"/>
    </source>
</evidence>
<proteinExistence type="predicted"/>
<dbReference type="Proteomes" id="UP001283361">
    <property type="component" value="Unassembled WGS sequence"/>
</dbReference>
<comment type="caution">
    <text evidence="2">The sequence shown here is derived from an EMBL/GenBank/DDBJ whole genome shotgun (WGS) entry which is preliminary data.</text>
</comment>
<dbReference type="EMBL" id="JAWDGP010006227">
    <property type="protein sequence ID" value="KAK3745355.1"/>
    <property type="molecule type" value="Genomic_DNA"/>
</dbReference>
<keyword evidence="1" id="KW-0812">Transmembrane</keyword>
<organism evidence="2 3">
    <name type="scientific">Elysia crispata</name>
    <name type="common">lettuce slug</name>
    <dbReference type="NCBI Taxonomy" id="231223"/>
    <lineage>
        <taxon>Eukaryota</taxon>
        <taxon>Metazoa</taxon>
        <taxon>Spiralia</taxon>
        <taxon>Lophotrochozoa</taxon>
        <taxon>Mollusca</taxon>
        <taxon>Gastropoda</taxon>
        <taxon>Heterobranchia</taxon>
        <taxon>Euthyneura</taxon>
        <taxon>Panpulmonata</taxon>
        <taxon>Sacoglossa</taxon>
        <taxon>Placobranchoidea</taxon>
        <taxon>Plakobranchidae</taxon>
        <taxon>Elysia</taxon>
    </lineage>
</organism>
<sequence>MFTKSSSVSGYHDVHQIFQCWWLPRCSPNLPVLVATTMRTSSQIFGAMGIEKTAANSDLSKIDLGVPYETMAVLFTVFRGVYIFPQCCCVGFLRNKPHEKWKILHAL</sequence>
<accession>A0AAE0YHF6</accession>
<name>A0AAE0YHF6_9GAST</name>
<gene>
    <name evidence="2" type="ORF">RRG08_045074</name>
</gene>
<keyword evidence="3" id="KW-1185">Reference proteome</keyword>
<dbReference type="AlphaFoldDB" id="A0AAE0YHF6"/>
<evidence type="ECO:0000313" key="2">
    <source>
        <dbReference type="EMBL" id="KAK3745355.1"/>
    </source>
</evidence>
<reference evidence="2" key="1">
    <citation type="journal article" date="2023" name="G3 (Bethesda)">
        <title>A reference genome for the long-term kleptoplast-retaining sea slug Elysia crispata morphotype clarki.</title>
        <authorList>
            <person name="Eastman K.E."/>
            <person name="Pendleton A.L."/>
            <person name="Shaikh M.A."/>
            <person name="Suttiyut T."/>
            <person name="Ogas R."/>
            <person name="Tomko P."/>
            <person name="Gavelis G."/>
            <person name="Widhalm J.R."/>
            <person name="Wisecaver J.H."/>
        </authorList>
    </citation>
    <scope>NUCLEOTIDE SEQUENCE</scope>
    <source>
        <strain evidence="2">ECLA1</strain>
    </source>
</reference>